<sequence length="57" mass="6136">MTGNQSGRIGLQRQSSCSSFGDNSSLSGEYFLPSSEKTVLDPDDSLWVESKAADMSM</sequence>
<evidence type="ECO:0000313" key="3">
    <source>
        <dbReference type="Proteomes" id="UP000823749"/>
    </source>
</evidence>
<evidence type="ECO:0000256" key="1">
    <source>
        <dbReference type="SAM" id="MobiDB-lite"/>
    </source>
</evidence>
<feature type="region of interest" description="Disordered" evidence="1">
    <location>
        <begin position="1"/>
        <end position="23"/>
    </location>
</feature>
<protein>
    <submittedName>
        <fullName evidence="2">Uncharacterized protein</fullName>
    </submittedName>
</protein>
<proteinExistence type="predicted"/>
<name>A0AAV6LRP4_9ERIC</name>
<accession>A0AAV6LRP4</accession>
<reference evidence="2" key="1">
    <citation type="submission" date="2020-08" db="EMBL/GenBank/DDBJ databases">
        <title>Plant Genome Project.</title>
        <authorList>
            <person name="Zhang R.-G."/>
        </authorList>
    </citation>
    <scope>NUCLEOTIDE SEQUENCE</scope>
    <source>
        <strain evidence="2">WSP0</strain>
        <tissue evidence="2">Leaf</tissue>
    </source>
</reference>
<dbReference type="Proteomes" id="UP000823749">
    <property type="component" value="Chromosome 1"/>
</dbReference>
<organism evidence="2 3">
    <name type="scientific">Rhododendron griersonianum</name>
    <dbReference type="NCBI Taxonomy" id="479676"/>
    <lineage>
        <taxon>Eukaryota</taxon>
        <taxon>Viridiplantae</taxon>
        <taxon>Streptophyta</taxon>
        <taxon>Embryophyta</taxon>
        <taxon>Tracheophyta</taxon>
        <taxon>Spermatophyta</taxon>
        <taxon>Magnoliopsida</taxon>
        <taxon>eudicotyledons</taxon>
        <taxon>Gunneridae</taxon>
        <taxon>Pentapetalae</taxon>
        <taxon>asterids</taxon>
        <taxon>Ericales</taxon>
        <taxon>Ericaceae</taxon>
        <taxon>Ericoideae</taxon>
        <taxon>Rhodoreae</taxon>
        <taxon>Rhododendron</taxon>
    </lineage>
</organism>
<keyword evidence="3" id="KW-1185">Reference proteome</keyword>
<dbReference type="AlphaFoldDB" id="A0AAV6LRP4"/>
<evidence type="ECO:0000313" key="2">
    <source>
        <dbReference type="EMBL" id="KAG5567379.1"/>
    </source>
</evidence>
<gene>
    <name evidence="2" type="ORF">RHGRI_002808</name>
</gene>
<comment type="caution">
    <text evidence="2">The sequence shown here is derived from an EMBL/GenBank/DDBJ whole genome shotgun (WGS) entry which is preliminary data.</text>
</comment>
<dbReference type="EMBL" id="JACTNZ010000001">
    <property type="protein sequence ID" value="KAG5567379.1"/>
    <property type="molecule type" value="Genomic_DNA"/>
</dbReference>